<dbReference type="SUPFAM" id="SSF54427">
    <property type="entry name" value="NTF2-like"/>
    <property type="match status" value="1"/>
</dbReference>
<accession>A0ABQ0KDE6</accession>
<reference evidence="2 3" key="1">
    <citation type="journal article" date="2016" name="Genome Announc.">
        <title>Draft Genome Sequences of Five Rapidly Growing Mycobacterium Species, M. thermoresistibile, M. fortuitum subsp. acetamidolyticum, M. canariasense, M. brisbanense, and M. novocastrense.</title>
        <authorList>
            <person name="Katahira K."/>
            <person name="Ogura Y."/>
            <person name="Gotoh Y."/>
            <person name="Hayashi T."/>
        </authorList>
    </citation>
    <scope>NUCLEOTIDE SEQUENCE [LARGE SCALE GENOMIC DNA]</scope>
    <source>
        <strain evidence="2 3">JCM18114</strain>
    </source>
</reference>
<dbReference type="Gene3D" id="3.10.450.50">
    <property type="match status" value="1"/>
</dbReference>
<gene>
    <name evidence="2" type="ORF">RMCN_0649</name>
</gene>
<dbReference type="Proteomes" id="UP000069773">
    <property type="component" value="Unassembled WGS sequence"/>
</dbReference>
<dbReference type="RefSeq" id="WP_234787553.1">
    <property type="nucleotide sequence ID" value="NZ_BCTA01000011.1"/>
</dbReference>
<dbReference type="InterPro" id="IPR032710">
    <property type="entry name" value="NTF2-like_dom_sf"/>
</dbReference>
<dbReference type="Pfam" id="PF13577">
    <property type="entry name" value="SnoaL_4"/>
    <property type="match status" value="1"/>
</dbReference>
<feature type="domain" description="SnoaL-like" evidence="1">
    <location>
        <begin position="10"/>
        <end position="127"/>
    </location>
</feature>
<comment type="caution">
    <text evidence="2">The sequence shown here is derived from an EMBL/GenBank/DDBJ whole genome shotgun (WGS) entry which is preliminary data.</text>
</comment>
<sequence length="136" mass="15551">MHIDLQTCFELEQAKSRYCRLLDTKDWAGLAELMTDDIVFDLGGGDEVPPIVGRDATLEAVQTSVTDAVTVHQVHSPEFHLDENEARVIWAAQERVKWNNGTGLTAYGHYHDRWVRRDGVWRIAELRLTHLLIDVD</sequence>
<protein>
    <recommendedName>
        <fullName evidence="1">SnoaL-like domain-containing protein</fullName>
    </recommendedName>
</protein>
<name>A0ABQ0KDE6_MYCNV</name>
<dbReference type="CDD" id="cd00531">
    <property type="entry name" value="NTF2_like"/>
    <property type="match status" value="1"/>
</dbReference>
<proteinExistence type="predicted"/>
<keyword evidence="3" id="KW-1185">Reference proteome</keyword>
<dbReference type="EMBL" id="BCTA01000011">
    <property type="protein sequence ID" value="GAT07516.1"/>
    <property type="molecule type" value="Genomic_DNA"/>
</dbReference>
<evidence type="ECO:0000313" key="2">
    <source>
        <dbReference type="EMBL" id="GAT07516.1"/>
    </source>
</evidence>
<organism evidence="2 3">
    <name type="scientific">Mycolicibacterium novocastrense</name>
    <name type="common">Mycobacterium novocastrense</name>
    <dbReference type="NCBI Taxonomy" id="59813"/>
    <lineage>
        <taxon>Bacteria</taxon>
        <taxon>Bacillati</taxon>
        <taxon>Actinomycetota</taxon>
        <taxon>Actinomycetes</taxon>
        <taxon>Mycobacteriales</taxon>
        <taxon>Mycobacteriaceae</taxon>
        <taxon>Mycolicibacterium</taxon>
    </lineage>
</organism>
<evidence type="ECO:0000313" key="3">
    <source>
        <dbReference type="Proteomes" id="UP000069773"/>
    </source>
</evidence>
<evidence type="ECO:0000259" key="1">
    <source>
        <dbReference type="Pfam" id="PF13577"/>
    </source>
</evidence>
<dbReference type="InterPro" id="IPR037401">
    <property type="entry name" value="SnoaL-like"/>
</dbReference>